<protein>
    <submittedName>
        <fullName evidence="1">Uncharacterized protein</fullName>
    </submittedName>
</protein>
<name>A0ABW5X1H9_9FLAO</name>
<proteinExistence type="predicted"/>
<evidence type="ECO:0000313" key="1">
    <source>
        <dbReference type="EMBL" id="MFD2832507.1"/>
    </source>
</evidence>
<dbReference type="InterPro" id="IPR038670">
    <property type="entry name" value="HslJ-like_sf"/>
</dbReference>
<dbReference type="RefSeq" id="WP_251742886.1">
    <property type="nucleotide sequence ID" value="NZ_JBHUOJ010000008.1"/>
</dbReference>
<sequence>MKVLKYIGVIFLTFISISCSKEENIDNELEGEWKVISFENYQDSTSITKTEDNTWPDFNNGDITISFIFSDNSKGNISGKNVTNTFYGDFTIDSKKNLSIDNTNWTEINEPEWGRLFHSIRLAEEYKIDSNKLTIYYNNEQNGIVLTKF</sequence>
<reference evidence="2" key="1">
    <citation type="journal article" date="2019" name="Int. J. Syst. Evol. Microbiol.">
        <title>The Global Catalogue of Microorganisms (GCM) 10K type strain sequencing project: providing services to taxonomists for standard genome sequencing and annotation.</title>
        <authorList>
            <consortium name="The Broad Institute Genomics Platform"/>
            <consortium name="The Broad Institute Genome Sequencing Center for Infectious Disease"/>
            <person name="Wu L."/>
            <person name="Ma J."/>
        </authorList>
    </citation>
    <scope>NUCLEOTIDE SEQUENCE [LARGE SCALE GENOMIC DNA]</scope>
    <source>
        <strain evidence="2">KCTC 52925</strain>
    </source>
</reference>
<organism evidence="1 2">
    <name type="scientific">Christiangramia antarctica</name>
    <dbReference type="NCBI Taxonomy" id="2058158"/>
    <lineage>
        <taxon>Bacteria</taxon>
        <taxon>Pseudomonadati</taxon>
        <taxon>Bacteroidota</taxon>
        <taxon>Flavobacteriia</taxon>
        <taxon>Flavobacteriales</taxon>
        <taxon>Flavobacteriaceae</taxon>
        <taxon>Christiangramia</taxon>
    </lineage>
</organism>
<gene>
    <name evidence="1" type="ORF">ACFSYS_04350</name>
</gene>
<comment type="caution">
    <text evidence="1">The sequence shown here is derived from an EMBL/GenBank/DDBJ whole genome shotgun (WGS) entry which is preliminary data.</text>
</comment>
<dbReference type="EMBL" id="JBHUOJ010000008">
    <property type="protein sequence ID" value="MFD2832507.1"/>
    <property type="molecule type" value="Genomic_DNA"/>
</dbReference>
<dbReference type="Proteomes" id="UP001597438">
    <property type="component" value="Unassembled WGS sequence"/>
</dbReference>
<evidence type="ECO:0000313" key="2">
    <source>
        <dbReference type="Proteomes" id="UP001597438"/>
    </source>
</evidence>
<keyword evidence="2" id="KW-1185">Reference proteome</keyword>
<dbReference type="PROSITE" id="PS51257">
    <property type="entry name" value="PROKAR_LIPOPROTEIN"/>
    <property type="match status" value="1"/>
</dbReference>
<dbReference type="Gene3D" id="2.40.128.270">
    <property type="match status" value="1"/>
</dbReference>
<accession>A0ABW5X1H9</accession>